<dbReference type="Gene3D" id="1.10.10.10">
    <property type="entry name" value="Winged helix-like DNA-binding domain superfamily/Winged helix DNA-binding domain"/>
    <property type="match status" value="1"/>
</dbReference>
<dbReference type="Pfam" id="PF07261">
    <property type="entry name" value="DnaB_2"/>
    <property type="match status" value="1"/>
</dbReference>
<evidence type="ECO:0000259" key="2">
    <source>
        <dbReference type="Pfam" id="PF07261"/>
    </source>
</evidence>
<dbReference type="Proteomes" id="UP000078454">
    <property type="component" value="Unassembled WGS sequence"/>
</dbReference>
<evidence type="ECO:0000259" key="3">
    <source>
        <dbReference type="Pfam" id="PF21984"/>
    </source>
</evidence>
<protein>
    <submittedName>
        <fullName evidence="4">DNA replication protein DnaD</fullName>
    </submittedName>
</protein>
<keyword evidence="5" id="KW-1185">Reference proteome</keyword>
<dbReference type="InterPro" id="IPR006343">
    <property type="entry name" value="DnaB/C_C"/>
</dbReference>
<dbReference type="SUPFAM" id="SSF158499">
    <property type="entry name" value="DnaD domain-like"/>
    <property type="match status" value="1"/>
</dbReference>
<dbReference type="InterPro" id="IPR036388">
    <property type="entry name" value="WH-like_DNA-bd_sf"/>
</dbReference>
<dbReference type="RefSeq" id="WP_068670246.1">
    <property type="nucleotide sequence ID" value="NZ_LYPB01000091.1"/>
</dbReference>
<feature type="domain" description="DnaB/C C-terminal" evidence="2">
    <location>
        <begin position="149"/>
        <end position="221"/>
    </location>
</feature>
<gene>
    <name evidence="4" type="ORF">A8708_11640</name>
</gene>
<evidence type="ECO:0000256" key="1">
    <source>
        <dbReference type="ARBA" id="ARBA00093462"/>
    </source>
</evidence>
<accession>A0A197ZYE6</accession>
<comment type="similarity">
    <text evidence="1">Belongs to the DnaB/DnaD family.</text>
</comment>
<comment type="caution">
    <text evidence="4">The sequence shown here is derived from an EMBL/GenBank/DDBJ whole genome shotgun (WGS) entry which is preliminary data.</text>
</comment>
<dbReference type="OrthoDB" id="9770238at2"/>
<dbReference type="InterPro" id="IPR034829">
    <property type="entry name" value="DnaD-like_sf"/>
</dbReference>
<organism evidence="4 5">
    <name type="scientific">Paenibacillus oryzisoli</name>
    <dbReference type="NCBI Taxonomy" id="1850517"/>
    <lineage>
        <taxon>Bacteria</taxon>
        <taxon>Bacillati</taxon>
        <taxon>Bacillota</taxon>
        <taxon>Bacilli</taxon>
        <taxon>Bacillales</taxon>
        <taxon>Paenibacillaceae</taxon>
        <taxon>Paenibacillus</taxon>
    </lineage>
</organism>
<proteinExistence type="inferred from homology"/>
<dbReference type="Gene3D" id="1.10.10.630">
    <property type="entry name" value="DnaD domain-like"/>
    <property type="match status" value="1"/>
</dbReference>
<feature type="domain" description="DnaD N-terminal" evidence="3">
    <location>
        <begin position="26"/>
        <end position="125"/>
    </location>
</feature>
<evidence type="ECO:0000313" key="4">
    <source>
        <dbReference type="EMBL" id="OAS14015.1"/>
    </source>
</evidence>
<dbReference type="InterPro" id="IPR053162">
    <property type="entry name" value="DnaD"/>
</dbReference>
<name>A0A197ZYE6_9BACL</name>
<dbReference type="STRING" id="1850517.A8708_11640"/>
<dbReference type="Pfam" id="PF21984">
    <property type="entry name" value="DnaD_N"/>
    <property type="match status" value="1"/>
</dbReference>
<dbReference type="NCBIfam" id="TIGR01446">
    <property type="entry name" value="DnaD_dom"/>
    <property type="match status" value="1"/>
</dbReference>
<dbReference type="EMBL" id="LYPB01000091">
    <property type="protein sequence ID" value="OAS14015.1"/>
    <property type="molecule type" value="Genomic_DNA"/>
</dbReference>
<evidence type="ECO:0000313" key="5">
    <source>
        <dbReference type="Proteomes" id="UP000078454"/>
    </source>
</evidence>
<dbReference type="PANTHER" id="PTHR37293">
    <property type="entry name" value="PHAGE REPLICATION PROTEIN-RELATED"/>
    <property type="match status" value="1"/>
</dbReference>
<sequence>MSTQSNTQMKVEAILLNSFLEGSVAVPSLLLKHYRALLLSEVDVMTLIHFISFVEKEGNTFPTLDEIQERMSASQDVVIASVQKLIREKFIAIDEDTHETTGFRSEQYNLTPLYKKLAKHVAEQQLRELAELATSTQAPSDDRVKNIYTTIENEFARPLTPMELETISNWLDKDMYKEELIMTALKEAVFAGKVHFRYIDRILLDWSRNRVSTVDQAKEYSQRFRQSR</sequence>
<dbReference type="PANTHER" id="PTHR37293:SF6">
    <property type="entry name" value="DNA REPLICATION PROTEIN DNAD"/>
    <property type="match status" value="1"/>
</dbReference>
<dbReference type="InterPro" id="IPR053843">
    <property type="entry name" value="DnaD_N"/>
</dbReference>
<dbReference type="AlphaFoldDB" id="A0A197ZYE6"/>
<reference evidence="4 5" key="1">
    <citation type="submission" date="2016-05" db="EMBL/GenBank/DDBJ databases">
        <title>Paenibacillus sp. 1ZS3-15 nov., isolated from the rhizosphere soil.</title>
        <authorList>
            <person name="Zhang X.X."/>
            <person name="Zhang J."/>
        </authorList>
    </citation>
    <scope>NUCLEOTIDE SEQUENCE [LARGE SCALE GENOMIC DNA]</scope>
    <source>
        <strain evidence="4 5">1ZS3-15</strain>
    </source>
</reference>